<comment type="caution">
    <text evidence="2">The sequence shown here is derived from an EMBL/GenBank/DDBJ whole genome shotgun (WGS) entry which is preliminary data.</text>
</comment>
<name>A0A397Q842_9HYPH</name>
<dbReference type="Pfam" id="PF03797">
    <property type="entry name" value="Autotransporter"/>
    <property type="match status" value="1"/>
</dbReference>
<feature type="domain" description="Autotransporter" evidence="1">
    <location>
        <begin position="631"/>
        <end position="894"/>
    </location>
</feature>
<dbReference type="PROSITE" id="PS51208">
    <property type="entry name" value="AUTOTRANSPORTER"/>
    <property type="match status" value="1"/>
</dbReference>
<protein>
    <submittedName>
        <fullName evidence="2">Outer membrane autotransporter protein</fullName>
    </submittedName>
</protein>
<dbReference type="InterPro" id="IPR005546">
    <property type="entry name" value="Autotransporte_beta"/>
</dbReference>
<dbReference type="InterPro" id="IPR055371">
    <property type="entry name" value="SpaA_PFL_dom_4"/>
</dbReference>
<dbReference type="AlphaFoldDB" id="A0A397Q842"/>
<organism evidence="2 3">
    <name type="scientific">Dichotomicrobium thermohalophilum</name>
    <dbReference type="NCBI Taxonomy" id="933063"/>
    <lineage>
        <taxon>Bacteria</taxon>
        <taxon>Pseudomonadati</taxon>
        <taxon>Pseudomonadota</taxon>
        <taxon>Alphaproteobacteria</taxon>
        <taxon>Hyphomicrobiales</taxon>
        <taxon>Hyphomicrobiaceae</taxon>
        <taxon>Dichotomicrobium</taxon>
    </lineage>
</organism>
<dbReference type="EMBL" id="QXDF01000001">
    <property type="protein sequence ID" value="RIA55995.1"/>
    <property type="molecule type" value="Genomic_DNA"/>
</dbReference>
<evidence type="ECO:0000259" key="1">
    <source>
        <dbReference type="PROSITE" id="PS51208"/>
    </source>
</evidence>
<keyword evidence="3" id="KW-1185">Reference proteome</keyword>
<dbReference type="SMART" id="SM00869">
    <property type="entry name" value="Autotransporter"/>
    <property type="match status" value="1"/>
</dbReference>
<dbReference type="GO" id="GO:0019867">
    <property type="term" value="C:outer membrane"/>
    <property type="evidence" value="ECO:0007669"/>
    <property type="project" value="InterPro"/>
</dbReference>
<accession>A0A397Q842</accession>
<dbReference type="Gene3D" id="2.40.128.130">
    <property type="entry name" value="Autotransporter beta-domain"/>
    <property type="match status" value="1"/>
</dbReference>
<dbReference type="NCBIfam" id="TIGR01414">
    <property type="entry name" value="autotrans_barl"/>
    <property type="match status" value="1"/>
</dbReference>
<reference evidence="2 3" key="1">
    <citation type="submission" date="2018-08" db="EMBL/GenBank/DDBJ databases">
        <title>Genomic Encyclopedia of Archaeal and Bacterial Type Strains, Phase II (KMG-II): from individual species to whole genera.</title>
        <authorList>
            <person name="Goeker M."/>
        </authorList>
    </citation>
    <scope>NUCLEOTIDE SEQUENCE [LARGE SCALE GENOMIC DNA]</scope>
    <source>
        <strain evidence="2 3">DSM 5002</strain>
    </source>
</reference>
<evidence type="ECO:0000313" key="3">
    <source>
        <dbReference type="Proteomes" id="UP000266273"/>
    </source>
</evidence>
<gene>
    <name evidence="2" type="ORF">BXY53_1084</name>
</gene>
<dbReference type="SUPFAM" id="SSF103515">
    <property type="entry name" value="Autotransporter"/>
    <property type="match status" value="1"/>
</dbReference>
<dbReference type="Proteomes" id="UP000266273">
    <property type="component" value="Unassembled WGS sequence"/>
</dbReference>
<dbReference type="InterPro" id="IPR036709">
    <property type="entry name" value="Autotransporte_beta_dom_sf"/>
</dbReference>
<sequence length="902" mass="96243">MLARRHTNSGPFKGLASLFTSLARVSGAPVLGAVILLVGPLMMEVSSQASAQTLNFTCETVSGSNTQIGDSQSNIPQSTESAITAAQAVIDAAGKDLALEDAFKVVNNEENCTEGTWTLTDPPTDVCAIGIHAGNGFSIFEIDPEASSGVWQSPPRTNKQGKEQAPADLSNLFAFTCTDNGGGTDNFASLEIEKQFDSDSDREFLLEITGAGLPTPLQVSLKDDETETVQINLGNLTSGTVTLEELTQTGLENPDISCTLDETVVENGSGGFSLSNIPVEADKTTSCVVTNEADVPDPQENIIQISLQKVTDKAGEFTVNVDGVNGVTFSGSKTFDLGAGETSEQKIVEIEAGDNVWDFIVTENDPGEGFLDPVISCSITSQGENGETASADKGSLTNLEGGDTAACVVENRGVPEATLELVKVVEGGVAVSSDFDLTFGIDGSFQTVNSGHVEQISFDDDNAKPVVLSESGGPGGYDLTSISCDNGESVTFEEGGGLSGTLSFDIQPDQNVSCTYTNRFDDVDEEMEEEVEKFNETTLKLLLTHGPDRARLVRRLQEEQPLSLKDTSPLPPLKMSGEMGPEGMQGSFSMSLSGLRASMMAEDARKIRKAQDGDGMTSSFADDPYIAPYMMTRPGWDLWIEGQISRYSDDSAGRDRDGTFSILYVGADYAVAPGVIVGALVQVDHTDQDIDGDVWGEIEGTGWMVGPYFGAKIGDNLIFDARAAWGQSDNDIELESDDGGHRTGDFDMERWLVTGKLTGMYYYDGWRISPHVGVAWGTQDQDAFTNSLGQRVGSSSVTLGQLTFGPEFGYTKRLESGATLEPHLAVEGIWNFDGNEIDFATGTESTDDFRAKVEGGFIYATPDGYKFRAAGSYDGIGGDDFEAWSAKAWLNIPLDNGYAAID</sequence>
<evidence type="ECO:0000313" key="2">
    <source>
        <dbReference type="EMBL" id="RIA55995.1"/>
    </source>
</evidence>
<proteinExistence type="predicted"/>
<dbReference type="Pfam" id="PF24514">
    <property type="entry name" value="SpaA_4"/>
    <property type="match status" value="1"/>
</dbReference>
<dbReference type="InterPro" id="IPR006315">
    <property type="entry name" value="OM_autotransptr_brl_dom"/>
</dbReference>